<dbReference type="EMBL" id="CAADFP010000097">
    <property type="protein sequence ID" value="VFK29872.1"/>
    <property type="molecule type" value="Genomic_DNA"/>
</dbReference>
<organism evidence="2">
    <name type="scientific">Candidatus Kentrum sp. LPFa</name>
    <dbReference type="NCBI Taxonomy" id="2126335"/>
    <lineage>
        <taxon>Bacteria</taxon>
        <taxon>Pseudomonadati</taxon>
        <taxon>Pseudomonadota</taxon>
        <taxon>Gammaproteobacteria</taxon>
        <taxon>Candidatus Kentrum</taxon>
    </lineage>
</organism>
<name>A0A450XKN8_9GAMM</name>
<dbReference type="EMBL" id="CAADFM010000101">
    <property type="protein sequence ID" value="VFK14175.1"/>
    <property type="molecule type" value="Genomic_DNA"/>
</dbReference>
<sequence length="47" mass="5089">MRENRTSGSVRGAFGNGRSYREIEDFLGNGLIAEIWLGSARSTDPSG</sequence>
<reference evidence="2" key="1">
    <citation type="submission" date="2019-02" db="EMBL/GenBank/DDBJ databases">
        <authorList>
            <person name="Gruber-Vodicka R. H."/>
            <person name="Seah K. B. B."/>
        </authorList>
    </citation>
    <scope>NUCLEOTIDE SEQUENCE</scope>
    <source>
        <strain evidence="1">BECK_S312</strain>
        <strain evidence="2">BECK_S426</strain>
    </source>
</reference>
<dbReference type="AlphaFoldDB" id="A0A450XKN8"/>
<evidence type="ECO:0000313" key="1">
    <source>
        <dbReference type="EMBL" id="VFK14175.1"/>
    </source>
</evidence>
<accession>A0A450XKN8</accession>
<protein>
    <submittedName>
        <fullName evidence="2">Uncharacterized protein</fullName>
    </submittedName>
</protein>
<gene>
    <name evidence="1" type="ORF">BECKLPF1236A_GA0070988_101012</name>
    <name evidence="2" type="ORF">BECKLPF1236C_GA0070990_100972</name>
</gene>
<proteinExistence type="predicted"/>
<evidence type="ECO:0000313" key="2">
    <source>
        <dbReference type="EMBL" id="VFK29872.1"/>
    </source>
</evidence>